<sequence length="129" mass="14913">MKLPISKSVLNFRSKMYVFGHDISPTLWRFILAEVCSRITTHKLNPKKSLFVKILKMSPFCNFLSFLKFSDGNLTISFKTLRWEIHGSMVCIGKIETVPLILSPSIDKFLRLKSILRNFLGCLYLKVVK</sequence>
<evidence type="ECO:0000313" key="1">
    <source>
        <dbReference type="EMBL" id="CAG6781536.1"/>
    </source>
</evidence>
<protein>
    <submittedName>
        <fullName evidence="1">Uncharacterized protein</fullName>
    </submittedName>
</protein>
<proteinExistence type="predicted"/>
<dbReference type="EMBL" id="HBUF01623474">
    <property type="protein sequence ID" value="CAG6781536.1"/>
    <property type="molecule type" value="Transcribed_RNA"/>
</dbReference>
<organism evidence="1">
    <name type="scientific">Cacopsylla melanoneura</name>
    <dbReference type="NCBI Taxonomy" id="428564"/>
    <lineage>
        <taxon>Eukaryota</taxon>
        <taxon>Metazoa</taxon>
        <taxon>Ecdysozoa</taxon>
        <taxon>Arthropoda</taxon>
        <taxon>Hexapoda</taxon>
        <taxon>Insecta</taxon>
        <taxon>Pterygota</taxon>
        <taxon>Neoptera</taxon>
        <taxon>Paraneoptera</taxon>
        <taxon>Hemiptera</taxon>
        <taxon>Sternorrhyncha</taxon>
        <taxon>Psylloidea</taxon>
        <taxon>Psyllidae</taxon>
        <taxon>Psyllinae</taxon>
        <taxon>Cacopsylla</taxon>
    </lineage>
</organism>
<name>A0A8D9BHG8_9HEMI</name>
<dbReference type="AlphaFoldDB" id="A0A8D9BHG8"/>
<reference evidence="1" key="1">
    <citation type="submission" date="2021-05" db="EMBL/GenBank/DDBJ databases">
        <authorList>
            <person name="Alioto T."/>
            <person name="Alioto T."/>
            <person name="Gomez Garrido J."/>
        </authorList>
    </citation>
    <scope>NUCLEOTIDE SEQUENCE</scope>
</reference>
<accession>A0A8D9BHG8</accession>